<evidence type="ECO:0000313" key="8">
    <source>
        <dbReference type="EMBL" id="SKA10303.1"/>
    </source>
</evidence>
<dbReference type="EMBL" id="FUWH01000010">
    <property type="protein sequence ID" value="SKA10303.1"/>
    <property type="molecule type" value="Genomic_DNA"/>
</dbReference>
<keyword evidence="8" id="KW-0449">Lipoprotein</keyword>
<evidence type="ECO:0000256" key="7">
    <source>
        <dbReference type="SAM" id="Phobius"/>
    </source>
</evidence>
<feature type="transmembrane region" description="Helical" evidence="7">
    <location>
        <begin position="223"/>
        <end position="241"/>
    </location>
</feature>
<protein>
    <submittedName>
        <fullName evidence="8">Prolipoprotein diacylglyceryl transferase</fullName>
    </submittedName>
</protein>
<evidence type="ECO:0000256" key="6">
    <source>
        <dbReference type="ARBA" id="ARBA00023136"/>
    </source>
</evidence>
<dbReference type="Proteomes" id="UP000190888">
    <property type="component" value="Unassembled WGS sequence"/>
</dbReference>
<keyword evidence="9" id="KW-1185">Reference proteome</keyword>
<keyword evidence="2" id="KW-1003">Cell membrane</keyword>
<evidence type="ECO:0000256" key="5">
    <source>
        <dbReference type="ARBA" id="ARBA00022989"/>
    </source>
</evidence>
<dbReference type="STRING" id="413434.SAMN04488132_11096"/>
<keyword evidence="3 8" id="KW-0808">Transferase</keyword>
<feature type="transmembrane region" description="Helical" evidence="7">
    <location>
        <begin position="31"/>
        <end position="50"/>
    </location>
</feature>
<comment type="similarity">
    <text evidence="1">Belongs to the Lgt family.</text>
</comment>
<evidence type="ECO:0000256" key="3">
    <source>
        <dbReference type="ARBA" id="ARBA00022679"/>
    </source>
</evidence>
<organism evidence="8 9">
    <name type="scientific">Sediminibacterium ginsengisoli</name>
    <dbReference type="NCBI Taxonomy" id="413434"/>
    <lineage>
        <taxon>Bacteria</taxon>
        <taxon>Pseudomonadati</taxon>
        <taxon>Bacteroidota</taxon>
        <taxon>Chitinophagia</taxon>
        <taxon>Chitinophagales</taxon>
        <taxon>Chitinophagaceae</taxon>
        <taxon>Sediminibacterium</taxon>
    </lineage>
</organism>
<keyword evidence="4 7" id="KW-0812">Transmembrane</keyword>
<feature type="transmembrane region" description="Helical" evidence="7">
    <location>
        <begin position="113"/>
        <end position="132"/>
    </location>
</feature>
<feature type="transmembrane region" description="Helical" evidence="7">
    <location>
        <begin position="158"/>
        <end position="176"/>
    </location>
</feature>
<feature type="transmembrane region" description="Helical" evidence="7">
    <location>
        <begin position="196"/>
        <end position="216"/>
    </location>
</feature>
<accession>A0A1T4R2W2</accession>
<dbReference type="Pfam" id="PF01790">
    <property type="entry name" value="LGT"/>
    <property type="match status" value="1"/>
</dbReference>
<evidence type="ECO:0000256" key="2">
    <source>
        <dbReference type="ARBA" id="ARBA00022475"/>
    </source>
</evidence>
<gene>
    <name evidence="8" type="ORF">SAMN04488132_11096</name>
</gene>
<evidence type="ECO:0000256" key="1">
    <source>
        <dbReference type="ARBA" id="ARBA00007150"/>
    </source>
</evidence>
<evidence type="ECO:0000256" key="4">
    <source>
        <dbReference type="ARBA" id="ARBA00022692"/>
    </source>
</evidence>
<proteinExistence type="inferred from homology"/>
<sequence length="396" mass="44807">MINIYFAAKMYPNLYYAFKDLFGIDLPGLRLVNTFGFFVALAFIASAWVLTLELRRKENLGQFSYTEEDIVIGKPAGFSELLTNFLLGFIFGFKIIGAFFIDDALNDPQAFILSGRGSLPFGLLLGGISAFLKWREKNRQKLEKPEKRVIRIWPHDRVGDFVIYAAAFGFLGAKIFHNLENWNDFVKDPVGSLVSFSGLTFYGGLICAGIAIIWYARKHRISVIHLCDAMAPTMMFAYAAGRIGCQVSGDGDWGIVNLRPKPFSWLPDWMWAYHYPHNVVGDGQPIPGCTGPYCNQLVPPVYPTPLYEIIACFILFFVLWYFRKRMKIAGQISGLYLILNGVERFFIEKIRVNTHYEGLPFQPTQAELISLIMVIGGVLLLVKAKDWFGKQTPALK</sequence>
<dbReference type="GO" id="GO:0005886">
    <property type="term" value="C:plasma membrane"/>
    <property type="evidence" value="ECO:0007669"/>
    <property type="project" value="InterPro"/>
</dbReference>
<feature type="transmembrane region" description="Helical" evidence="7">
    <location>
        <begin position="81"/>
        <end position="101"/>
    </location>
</feature>
<keyword evidence="6 7" id="KW-0472">Membrane</keyword>
<dbReference type="GO" id="GO:0008961">
    <property type="term" value="F:phosphatidylglycerol-prolipoprotein diacylglyceryl transferase activity"/>
    <property type="evidence" value="ECO:0007669"/>
    <property type="project" value="InterPro"/>
</dbReference>
<name>A0A1T4R2W2_9BACT</name>
<reference evidence="8 9" key="1">
    <citation type="submission" date="2017-02" db="EMBL/GenBank/DDBJ databases">
        <authorList>
            <person name="Peterson S.W."/>
        </authorList>
    </citation>
    <scope>NUCLEOTIDE SEQUENCE [LARGE SCALE GENOMIC DNA]</scope>
    <source>
        <strain evidence="8 9">DSM 22335</strain>
    </source>
</reference>
<feature type="transmembrane region" description="Helical" evidence="7">
    <location>
        <begin position="305"/>
        <end position="322"/>
    </location>
</feature>
<evidence type="ECO:0000313" key="9">
    <source>
        <dbReference type="Proteomes" id="UP000190888"/>
    </source>
</evidence>
<dbReference type="PANTHER" id="PTHR30589:SF0">
    <property type="entry name" value="PHOSPHATIDYLGLYCEROL--PROLIPOPROTEIN DIACYLGLYCERYL TRANSFERASE"/>
    <property type="match status" value="1"/>
</dbReference>
<dbReference type="AlphaFoldDB" id="A0A1T4R2W2"/>
<dbReference type="InterPro" id="IPR001640">
    <property type="entry name" value="Lgt"/>
</dbReference>
<dbReference type="GO" id="GO:0042158">
    <property type="term" value="P:lipoprotein biosynthetic process"/>
    <property type="evidence" value="ECO:0007669"/>
    <property type="project" value="InterPro"/>
</dbReference>
<keyword evidence="5 7" id="KW-1133">Transmembrane helix</keyword>
<dbReference type="PANTHER" id="PTHR30589">
    <property type="entry name" value="PROLIPOPROTEIN DIACYLGLYCERYL TRANSFERASE"/>
    <property type="match status" value="1"/>
</dbReference>